<dbReference type="EMBL" id="JBHTNH010000008">
    <property type="protein sequence ID" value="MFD1361217.1"/>
    <property type="molecule type" value="Genomic_DNA"/>
</dbReference>
<evidence type="ECO:0000313" key="3">
    <source>
        <dbReference type="Proteomes" id="UP001597178"/>
    </source>
</evidence>
<feature type="transmembrane region" description="Helical" evidence="1">
    <location>
        <begin position="64"/>
        <end position="85"/>
    </location>
</feature>
<reference evidence="3" key="1">
    <citation type="journal article" date="2019" name="Int. J. Syst. Evol. Microbiol.">
        <title>The Global Catalogue of Microorganisms (GCM) 10K type strain sequencing project: providing services to taxonomists for standard genome sequencing and annotation.</title>
        <authorList>
            <consortium name="The Broad Institute Genomics Platform"/>
            <consortium name="The Broad Institute Genome Sequencing Center for Infectious Disease"/>
            <person name="Wu L."/>
            <person name="Ma J."/>
        </authorList>
    </citation>
    <scope>NUCLEOTIDE SEQUENCE [LARGE SCALE GENOMIC DNA]</scope>
    <source>
        <strain evidence="3">CCUG 54822</strain>
    </source>
</reference>
<keyword evidence="3" id="KW-1185">Reference proteome</keyword>
<keyword evidence="1" id="KW-1133">Transmembrane helix</keyword>
<evidence type="ECO:0008006" key="4">
    <source>
        <dbReference type="Google" id="ProtNLM"/>
    </source>
</evidence>
<gene>
    <name evidence="2" type="ORF">ACFQ4A_05980</name>
</gene>
<name>A0ABW3ZTV3_9BACI</name>
<dbReference type="RefSeq" id="WP_382398580.1">
    <property type="nucleotide sequence ID" value="NZ_JBHTNH010000008.1"/>
</dbReference>
<feature type="transmembrane region" description="Helical" evidence="1">
    <location>
        <begin position="97"/>
        <end position="122"/>
    </location>
</feature>
<dbReference type="Proteomes" id="UP001597178">
    <property type="component" value="Unassembled WGS sequence"/>
</dbReference>
<accession>A0ABW3ZTV3</accession>
<keyword evidence="1" id="KW-0812">Transmembrane</keyword>
<evidence type="ECO:0000313" key="2">
    <source>
        <dbReference type="EMBL" id="MFD1361217.1"/>
    </source>
</evidence>
<comment type="caution">
    <text evidence="2">The sequence shown here is derived from an EMBL/GenBank/DDBJ whole genome shotgun (WGS) entry which is preliminary data.</text>
</comment>
<organism evidence="2 3">
    <name type="scientific">Lentibacillus salinarum</name>
    <dbReference type="NCBI Taxonomy" id="446820"/>
    <lineage>
        <taxon>Bacteria</taxon>
        <taxon>Bacillati</taxon>
        <taxon>Bacillota</taxon>
        <taxon>Bacilli</taxon>
        <taxon>Bacillales</taxon>
        <taxon>Bacillaceae</taxon>
        <taxon>Lentibacillus</taxon>
    </lineage>
</organism>
<protein>
    <recommendedName>
        <fullName evidence="4">DUF4064 domain-containing protein</fullName>
    </recommendedName>
</protein>
<sequence length="132" mass="14432">MSLVLLVAAMTALSVFTITLEDNITLRTLLTDFFSNDPKAQRENVDAAVIENITGDTIVFLKGILIFPIGYLGLLTIANGTALFLTKRYPYGSAVTFIVVGALSFFTVMTPLLLVPAGMMMLKRMPNRNVNQ</sequence>
<keyword evidence="1" id="KW-0472">Membrane</keyword>
<proteinExistence type="predicted"/>
<evidence type="ECO:0000256" key="1">
    <source>
        <dbReference type="SAM" id="Phobius"/>
    </source>
</evidence>